<dbReference type="RefSeq" id="WP_354365970.1">
    <property type="nucleotide sequence ID" value="NZ_JBEPLO010000025.1"/>
</dbReference>
<evidence type="ECO:0000313" key="2">
    <source>
        <dbReference type="Proteomes" id="UP001549122"/>
    </source>
</evidence>
<keyword evidence="2" id="KW-1185">Reference proteome</keyword>
<evidence type="ECO:0000313" key="1">
    <source>
        <dbReference type="EMBL" id="MET3558858.1"/>
    </source>
</evidence>
<gene>
    <name evidence="1" type="ORF">ABID29_001986</name>
</gene>
<organism evidence="1 2">
    <name type="scientific">Streptococcus rupicaprae</name>
    <dbReference type="NCBI Taxonomy" id="759619"/>
    <lineage>
        <taxon>Bacteria</taxon>
        <taxon>Bacillati</taxon>
        <taxon>Bacillota</taxon>
        <taxon>Bacilli</taxon>
        <taxon>Lactobacillales</taxon>
        <taxon>Streptococcaceae</taxon>
        <taxon>Streptococcus</taxon>
    </lineage>
</organism>
<reference evidence="1 2" key="1">
    <citation type="submission" date="2024-06" db="EMBL/GenBank/DDBJ databases">
        <title>Genomic Encyclopedia of Type Strains, Phase IV (KMG-IV): sequencing the most valuable type-strain genomes for metagenomic binning, comparative biology and taxonomic classification.</title>
        <authorList>
            <person name="Goeker M."/>
        </authorList>
    </citation>
    <scope>NUCLEOTIDE SEQUENCE [LARGE SCALE GENOMIC DNA]</scope>
    <source>
        <strain evidence="1 2">DSM 28303</strain>
    </source>
</reference>
<protein>
    <submittedName>
        <fullName evidence="1">V/A-type H+-transporting ATPase subunit E</fullName>
    </submittedName>
</protein>
<comment type="caution">
    <text evidence="1">The sequence shown here is derived from an EMBL/GenBank/DDBJ whole genome shotgun (WGS) entry which is preliminary data.</text>
</comment>
<dbReference type="Proteomes" id="UP001549122">
    <property type="component" value="Unassembled WGS sequence"/>
</dbReference>
<sequence length="192" mass="22114">MSDMTELKASVLEQSHEKGRLNLAAAKEKIQAEFDQKREHLVFEKESLRRQKLEAVQRYKQRESQQLENKARQSSLVTKQEVLKELFEEAKATMAAWSEGQHLDFLKAVMASYTESVEVAFGDLTARTFSEETWQALRGAYPQVTFVEETIANEAGFLISKGQVDDNFLYGHLIADIWEEESFRLASEIFKK</sequence>
<accession>A0ABV2FK11</accession>
<name>A0ABV2FK11_9STRE</name>
<proteinExistence type="predicted"/>
<dbReference type="EMBL" id="JBEPLO010000025">
    <property type="protein sequence ID" value="MET3558858.1"/>
    <property type="molecule type" value="Genomic_DNA"/>
</dbReference>